<dbReference type="HOGENOM" id="CLU_1125253_0_0_1"/>
<dbReference type="GO" id="GO:0005886">
    <property type="term" value="C:plasma membrane"/>
    <property type="evidence" value="ECO:0007669"/>
    <property type="project" value="TreeGrafter"/>
</dbReference>
<dbReference type="InterPro" id="IPR000269">
    <property type="entry name" value="Cu_amine_oxidase"/>
</dbReference>
<dbReference type="Gene3D" id="2.70.98.20">
    <property type="entry name" value="Copper amine oxidase, catalytic domain"/>
    <property type="match status" value="1"/>
</dbReference>
<dbReference type="Pfam" id="PF01179">
    <property type="entry name" value="Cu_amine_oxid"/>
    <property type="match status" value="1"/>
</dbReference>
<keyword evidence="4" id="KW-1185">Reference proteome</keyword>
<keyword evidence="1" id="KW-0560">Oxidoreductase</keyword>
<protein>
    <recommendedName>
        <fullName evidence="1">Amine oxidase</fullName>
        <ecNumber evidence="1">1.4.3.-</ecNumber>
    </recommendedName>
</protein>
<dbReference type="STRING" id="253628.A0A0D1YD03"/>
<dbReference type="GO" id="GO:0005507">
    <property type="term" value="F:copper ion binding"/>
    <property type="evidence" value="ECO:0007669"/>
    <property type="project" value="InterPro"/>
</dbReference>
<dbReference type="GO" id="GO:0008131">
    <property type="term" value="F:primary methylamine oxidase activity"/>
    <property type="evidence" value="ECO:0007669"/>
    <property type="project" value="InterPro"/>
</dbReference>
<comment type="PTM">
    <text evidence="1">Topaquinone (TPQ) is generated by copper-dependent autoxidation of a specific tyrosyl residue.</text>
</comment>
<proteinExistence type="inferred from homology"/>
<dbReference type="AlphaFoldDB" id="A0A0D1YD03"/>
<evidence type="ECO:0000313" key="3">
    <source>
        <dbReference type="EMBL" id="KIV98546.1"/>
    </source>
</evidence>
<evidence type="ECO:0000259" key="2">
    <source>
        <dbReference type="Pfam" id="PF01179"/>
    </source>
</evidence>
<accession>A0A0D1YD03</accession>
<dbReference type="EC" id="1.4.3.-" evidence="1"/>
<dbReference type="InterPro" id="IPR036460">
    <property type="entry name" value="Cu_amine_oxidase_C_sf"/>
</dbReference>
<dbReference type="InParanoid" id="A0A0D1YD03"/>
<evidence type="ECO:0000256" key="1">
    <source>
        <dbReference type="RuleBase" id="RU000672"/>
    </source>
</evidence>
<sequence length="247" mass="27980">MRLTHEIIDTERGLGWSKNAGAMYVLLNNGSTNMWGEKRGYRITLGIGMGTAPHLTINESTAILNAASWAYHDLWVLKHHDHERRSSREYNAMEPESPLIDFEKMVNSERTVQQDLVVYFNLGNHHVPHSGDVPNTLMHTSGSSIMFVPINFHDRDPSRDRVQGVTLTMNTKEVVGGSKVEYFGAKYVEDMNAPLEWLEPDLSGYSTPDDSLMNLSWNSTLASLLEHSVYSSWTESLVRTINWLSQL</sequence>
<comment type="similarity">
    <text evidence="1">Belongs to the copper/topaquinone oxidase family.</text>
</comment>
<reference evidence="3 4" key="1">
    <citation type="submission" date="2015-01" db="EMBL/GenBank/DDBJ databases">
        <title>The Genome Sequence of Ochroconis gallopava CBS43764.</title>
        <authorList>
            <consortium name="The Broad Institute Genomics Platform"/>
            <person name="Cuomo C."/>
            <person name="de Hoog S."/>
            <person name="Gorbushina A."/>
            <person name="Stielow B."/>
            <person name="Teixiera M."/>
            <person name="Abouelleil A."/>
            <person name="Chapman S.B."/>
            <person name="Priest M."/>
            <person name="Young S.K."/>
            <person name="Wortman J."/>
            <person name="Nusbaum C."/>
            <person name="Birren B."/>
        </authorList>
    </citation>
    <scope>NUCLEOTIDE SEQUENCE [LARGE SCALE GENOMIC DNA]</scope>
    <source>
        <strain evidence="3 4">CBS 43764</strain>
    </source>
</reference>
<keyword evidence="1" id="KW-0801">TPQ</keyword>
<dbReference type="GO" id="GO:0048038">
    <property type="term" value="F:quinone binding"/>
    <property type="evidence" value="ECO:0007669"/>
    <property type="project" value="InterPro"/>
</dbReference>
<organism evidence="3 4">
    <name type="scientific">Verruconis gallopava</name>
    <dbReference type="NCBI Taxonomy" id="253628"/>
    <lineage>
        <taxon>Eukaryota</taxon>
        <taxon>Fungi</taxon>
        <taxon>Dikarya</taxon>
        <taxon>Ascomycota</taxon>
        <taxon>Pezizomycotina</taxon>
        <taxon>Dothideomycetes</taxon>
        <taxon>Pleosporomycetidae</taxon>
        <taxon>Venturiales</taxon>
        <taxon>Sympoventuriaceae</taxon>
        <taxon>Verruconis</taxon>
    </lineage>
</organism>
<dbReference type="GeneID" id="27317626"/>
<dbReference type="PANTHER" id="PTHR10638:SF20">
    <property type="entry name" value="AMINE OXIDASE"/>
    <property type="match status" value="1"/>
</dbReference>
<feature type="domain" description="Copper amine oxidase catalytic" evidence="2">
    <location>
        <begin position="2"/>
        <end position="158"/>
    </location>
</feature>
<dbReference type="GO" id="GO:0009308">
    <property type="term" value="P:amine metabolic process"/>
    <property type="evidence" value="ECO:0007669"/>
    <property type="project" value="UniProtKB-UniRule"/>
</dbReference>
<dbReference type="Proteomes" id="UP000053259">
    <property type="component" value="Unassembled WGS sequence"/>
</dbReference>
<dbReference type="InterPro" id="IPR015798">
    <property type="entry name" value="Cu_amine_oxidase_C"/>
</dbReference>
<keyword evidence="1" id="KW-0186">Copper</keyword>
<dbReference type="OrthoDB" id="3341590at2759"/>
<gene>
    <name evidence="3" type="ORF">PV09_09653</name>
</gene>
<dbReference type="SUPFAM" id="SSF49998">
    <property type="entry name" value="Amine oxidase catalytic domain"/>
    <property type="match status" value="1"/>
</dbReference>
<dbReference type="EMBL" id="KN847637">
    <property type="protein sequence ID" value="KIV98546.1"/>
    <property type="molecule type" value="Genomic_DNA"/>
</dbReference>
<dbReference type="PANTHER" id="PTHR10638">
    <property type="entry name" value="COPPER AMINE OXIDASE"/>
    <property type="match status" value="1"/>
</dbReference>
<dbReference type="VEuPathDB" id="FungiDB:PV09_09653"/>
<name>A0A0D1YD03_9PEZI</name>
<dbReference type="RefSeq" id="XP_016208416.1">
    <property type="nucleotide sequence ID" value="XM_016363756.1"/>
</dbReference>
<evidence type="ECO:0000313" key="4">
    <source>
        <dbReference type="Proteomes" id="UP000053259"/>
    </source>
</evidence>
<keyword evidence="1" id="KW-0479">Metal-binding</keyword>
<comment type="cofactor">
    <cofactor evidence="1">
        <name>Cu cation</name>
        <dbReference type="ChEBI" id="CHEBI:23378"/>
    </cofactor>
    <text evidence="1">Contains 1 topaquinone per subunit.</text>
</comment>